<evidence type="ECO:0000256" key="5">
    <source>
        <dbReference type="ARBA" id="ARBA00049026"/>
    </source>
</evidence>
<dbReference type="Gene3D" id="6.20.440.10">
    <property type="match status" value="1"/>
</dbReference>
<evidence type="ECO:0000259" key="7">
    <source>
        <dbReference type="Pfam" id="PF02347"/>
    </source>
</evidence>
<comment type="similarity">
    <text evidence="6">Belongs to the GcvP family. C-terminal subunit subfamily.</text>
</comment>
<evidence type="ECO:0000256" key="4">
    <source>
        <dbReference type="ARBA" id="ARBA00023002"/>
    </source>
</evidence>
<evidence type="ECO:0000256" key="2">
    <source>
        <dbReference type="ARBA" id="ARBA00003788"/>
    </source>
</evidence>
<dbReference type="GO" id="GO:0005829">
    <property type="term" value="C:cytosol"/>
    <property type="evidence" value="ECO:0007669"/>
    <property type="project" value="TreeGrafter"/>
</dbReference>
<dbReference type="OrthoDB" id="9801272at2"/>
<proteinExistence type="inferred from homology"/>
<dbReference type="InterPro" id="IPR049315">
    <property type="entry name" value="GDC-P_N"/>
</dbReference>
<name>A0A3S0PBJ4_9BACT</name>
<evidence type="ECO:0000256" key="6">
    <source>
        <dbReference type="HAMAP-Rule" id="MF_00713"/>
    </source>
</evidence>
<dbReference type="Gene3D" id="3.40.640.10">
    <property type="entry name" value="Type I PLP-dependent aspartate aminotransferase-like (Major domain)"/>
    <property type="match status" value="1"/>
</dbReference>
<comment type="catalytic activity">
    <reaction evidence="5 6">
        <text>N(6)-[(R)-lipoyl]-L-lysyl-[glycine-cleavage complex H protein] + glycine + H(+) = N(6)-[(R)-S(8)-aminomethyldihydrolipoyl]-L-lysyl-[glycine-cleavage complex H protein] + CO2</text>
        <dbReference type="Rhea" id="RHEA:24304"/>
        <dbReference type="Rhea" id="RHEA-COMP:10494"/>
        <dbReference type="Rhea" id="RHEA-COMP:10495"/>
        <dbReference type="ChEBI" id="CHEBI:15378"/>
        <dbReference type="ChEBI" id="CHEBI:16526"/>
        <dbReference type="ChEBI" id="CHEBI:57305"/>
        <dbReference type="ChEBI" id="CHEBI:83099"/>
        <dbReference type="ChEBI" id="CHEBI:83143"/>
        <dbReference type="EC" id="1.4.4.2"/>
    </reaction>
</comment>
<comment type="caution">
    <text evidence="9">The sequence shown here is derived from an EMBL/GenBank/DDBJ whole genome shotgun (WGS) entry which is preliminary data.</text>
</comment>
<keyword evidence="4 6" id="KW-0560">Oxidoreductase</keyword>
<dbReference type="InterPro" id="IPR015422">
    <property type="entry name" value="PyrdxlP-dep_Trfase_small"/>
</dbReference>
<dbReference type="SUPFAM" id="SSF53383">
    <property type="entry name" value="PLP-dependent transferases"/>
    <property type="match status" value="1"/>
</dbReference>
<evidence type="ECO:0000259" key="8">
    <source>
        <dbReference type="Pfam" id="PF21478"/>
    </source>
</evidence>
<feature type="domain" description="Glycine dehydrogenase C-terminal" evidence="8">
    <location>
        <begin position="367"/>
        <end position="465"/>
    </location>
</feature>
<dbReference type="EC" id="1.4.4.2" evidence="6"/>
<dbReference type="PANTHER" id="PTHR11773:SF1">
    <property type="entry name" value="GLYCINE DEHYDROGENASE (DECARBOXYLATING), MITOCHONDRIAL"/>
    <property type="match status" value="1"/>
</dbReference>
<sequence length="502" mass="55301">MNNKLYGNLIFELSHQGRKGYSLPKNNFGEHSIKELPEAMRRKEDAEMPECDELTVVRHYTNMSGNNFGVNNGFYPLGSCTMKYNPIINEEIAAMREFSSLHPLQPAETCQGALEVYYRLQEMLSELTGFSEFTLNPFAGSHGELSGLMVIRAYHKARGDEKRTKVLIPDSAHGTNPASAAVCGLDVVEVKSLEDGTVDVEDLKTKLDDTIAAMMMTNPNTLGLYEKKAHEITALVHEFGGLMYYDGANLNPMLGVARPGDMGFDVMHINIHKTFSTPHGGGGPGDGPIGVRAGLEKFLPTPRVILKEDGSLGVKTSLPECLTGICDPDDTSFGSVGAFFGNFAVILRAFSYILTIGKENMKMVGPLATLNANYIKESLKDVYELPIPGICKHEFVFNGVKDKSKGVTTMDVAKRLLDYGYHAPTIYFPLLFHESLMIEPTENESKETIDGFIAVMRKIAEEAKENPEIVKSAPHNTPIGRVDDVQAAKHPIVTYKQLKNEL</sequence>
<dbReference type="Proteomes" id="UP000278983">
    <property type="component" value="Unassembled WGS sequence"/>
</dbReference>
<evidence type="ECO:0000256" key="1">
    <source>
        <dbReference type="ARBA" id="ARBA00001933"/>
    </source>
</evidence>
<dbReference type="EMBL" id="RYYU01000001">
    <property type="protein sequence ID" value="RUL58851.1"/>
    <property type="molecule type" value="Genomic_DNA"/>
</dbReference>
<dbReference type="PANTHER" id="PTHR11773">
    <property type="entry name" value="GLYCINE DEHYDROGENASE, DECARBOXYLATING"/>
    <property type="match status" value="1"/>
</dbReference>
<evidence type="ECO:0000256" key="3">
    <source>
        <dbReference type="ARBA" id="ARBA00022898"/>
    </source>
</evidence>
<dbReference type="GO" id="GO:0019464">
    <property type="term" value="P:glycine decarboxylation via glycine cleavage system"/>
    <property type="evidence" value="ECO:0007669"/>
    <property type="project" value="UniProtKB-UniRule"/>
</dbReference>
<feature type="modified residue" description="N6-(pyridoxal phosphate)lysine" evidence="6">
    <location>
        <position position="273"/>
    </location>
</feature>
<dbReference type="FunFam" id="3.90.1150.10:FF:000014">
    <property type="entry name" value="Probable glycine dehydrogenase (decarboxylating) subunit 2"/>
    <property type="match status" value="1"/>
</dbReference>
<dbReference type="InterPro" id="IPR015421">
    <property type="entry name" value="PyrdxlP-dep_Trfase_major"/>
</dbReference>
<feature type="domain" description="Glycine cleavage system P-protein N-terminal" evidence="7">
    <location>
        <begin position="33"/>
        <end position="301"/>
    </location>
</feature>
<dbReference type="InterPro" id="IPR015424">
    <property type="entry name" value="PyrdxlP-dep_Trfase"/>
</dbReference>
<evidence type="ECO:0000313" key="10">
    <source>
        <dbReference type="Proteomes" id="UP000278983"/>
    </source>
</evidence>
<evidence type="ECO:0000313" key="9">
    <source>
        <dbReference type="EMBL" id="RUL58851.1"/>
    </source>
</evidence>
<dbReference type="NCBIfam" id="NF003346">
    <property type="entry name" value="PRK04366.1"/>
    <property type="match status" value="1"/>
</dbReference>
<dbReference type="InterPro" id="IPR049316">
    <property type="entry name" value="GDC-P_C"/>
</dbReference>
<dbReference type="GO" id="GO:0005960">
    <property type="term" value="C:glycine cleavage complex"/>
    <property type="evidence" value="ECO:0007669"/>
    <property type="project" value="TreeGrafter"/>
</dbReference>
<dbReference type="GO" id="GO:0016594">
    <property type="term" value="F:glycine binding"/>
    <property type="evidence" value="ECO:0007669"/>
    <property type="project" value="TreeGrafter"/>
</dbReference>
<comment type="cofactor">
    <cofactor evidence="1 6">
        <name>pyridoxal 5'-phosphate</name>
        <dbReference type="ChEBI" id="CHEBI:597326"/>
    </cofactor>
</comment>
<protein>
    <recommendedName>
        <fullName evidence="6">Probable glycine dehydrogenase (decarboxylating) subunit 2</fullName>
        <ecNumber evidence="6">1.4.4.2</ecNumber>
    </recommendedName>
    <alternativeName>
        <fullName evidence="6">Glycine cleavage system P-protein subunit 2</fullName>
    </alternativeName>
    <alternativeName>
        <fullName evidence="6">Glycine decarboxylase subunit 2</fullName>
    </alternativeName>
    <alternativeName>
        <fullName evidence="6">Glycine dehydrogenase (aminomethyl-transferring) subunit 2</fullName>
    </alternativeName>
</protein>
<accession>A0A3S0PBJ4</accession>
<dbReference type="FunFam" id="3.40.640.10:FF:000224">
    <property type="entry name" value="Probable glycine dehydrogenase (decarboxylating) subunit 2"/>
    <property type="match status" value="1"/>
</dbReference>
<dbReference type="Gene3D" id="3.90.1150.10">
    <property type="entry name" value="Aspartate Aminotransferase, domain 1"/>
    <property type="match status" value="1"/>
</dbReference>
<dbReference type="Pfam" id="PF02347">
    <property type="entry name" value="GDC-P"/>
    <property type="match status" value="1"/>
</dbReference>
<keyword evidence="3 6" id="KW-0663">Pyridoxal phosphate</keyword>
<dbReference type="GO" id="GO:0030170">
    <property type="term" value="F:pyridoxal phosphate binding"/>
    <property type="evidence" value="ECO:0007669"/>
    <property type="project" value="TreeGrafter"/>
</dbReference>
<organism evidence="9 10">
    <name type="scientific">Prevotella koreensis</name>
    <dbReference type="NCBI Taxonomy" id="2490854"/>
    <lineage>
        <taxon>Bacteria</taxon>
        <taxon>Pseudomonadati</taxon>
        <taxon>Bacteroidota</taxon>
        <taxon>Bacteroidia</taxon>
        <taxon>Bacteroidales</taxon>
        <taxon>Prevotellaceae</taxon>
        <taxon>Prevotella</taxon>
    </lineage>
</organism>
<dbReference type="GO" id="GO:0004375">
    <property type="term" value="F:glycine dehydrogenase (decarboxylating) activity"/>
    <property type="evidence" value="ECO:0007669"/>
    <property type="project" value="UniProtKB-EC"/>
</dbReference>
<comment type="subunit">
    <text evidence="6">The glycine cleavage system is composed of four proteins: P, T, L and H. In this organism, the P 'protein' is a heterodimer of two subunits.</text>
</comment>
<dbReference type="RefSeq" id="WP_126677904.1">
    <property type="nucleotide sequence ID" value="NZ_RYYU01000001.1"/>
</dbReference>
<dbReference type="InterPro" id="IPR023012">
    <property type="entry name" value="GcvPB"/>
</dbReference>
<reference evidence="9 10" key="1">
    <citation type="submission" date="2018-12" db="EMBL/GenBank/DDBJ databases">
        <title>Genome sequencing of Prevotella sp. KCOM 3155 (= JS262).</title>
        <authorList>
            <person name="Kook J.-K."/>
            <person name="Park S.-N."/>
            <person name="Lim Y.K."/>
        </authorList>
    </citation>
    <scope>NUCLEOTIDE SEQUENCE [LARGE SCALE GENOMIC DNA]</scope>
    <source>
        <strain evidence="9 10">KCOM 3155</strain>
    </source>
</reference>
<gene>
    <name evidence="6" type="primary">gcvPB</name>
    <name evidence="9" type="ORF">EHV08_03090</name>
</gene>
<dbReference type="Pfam" id="PF21478">
    <property type="entry name" value="GcvP2_C"/>
    <property type="match status" value="1"/>
</dbReference>
<keyword evidence="10" id="KW-1185">Reference proteome</keyword>
<dbReference type="AlphaFoldDB" id="A0A3S0PBJ4"/>
<comment type="function">
    <text evidence="2 6">The glycine cleavage system catalyzes the degradation of glycine. The P protein binds the alpha-amino group of glycine through its pyridoxal phosphate cofactor; CO(2) is released and the remaining methylamine moiety is then transferred to the lipoamide cofactor of the H protein.</text>
</comment>
<dbReference type="InterPro" id="IPR020581">
    <property type="entry name" value="GDC_P"/>
</dbReference>
<dbReference type="HAMAP" id="MF_00713">
    <property type="entry name" value="GcvPB"/>
    <property type="match status" value="1"/>
</dbReference>